<feature type="non-terminal residue" evidence="5">
    <location>
        <position position="203"/>
    </location>
</feature>
<proteinExistence type="inferred from homology"/>
<dbReference type="InterPro" id="IPR027417">
    <property type="entry name" value="P-loop_NTPase"/>
</dbReference>
<gene>
    <name evidence="5" type="ORF">RIMI_LOCUS15633518</name>
</gene>
<evidence type="ECO:0000256" key="1">
    <source>
        <dbReference type="ARBA" id="ARBA00005771"/>
    </source>
</evidence>
<comment type="similarity">
    <text evidence="1 3">Belongs to the sulfotransferase 1 family.</text>
</comment>
<dbReference type="Gene3D" id="3.40.50.300">
    <property type="entry name" value="P-loop containing nucleotide triphosphate hydrolases"/>
    <property type="match status" value="1"/>
</dbReference>
<evidence type="ECO:0000256" key="3">
    <source>
        <dbReference type="RuleBase" id="RU361155"/>
    </source>
</evidence>
<dbReference type="Pfam" id="PF00685">
    <property type="entry name" value="Sulfotransfer_1"/>
    <property type="match status" value="1"/>
</dbReference>
<dbReference type="Proteomes" id="UP001176940">
    <property type="component" value="Unassembled WGS sequence"/>
</dbReference>
<sequence length="203" mass="23955">SRRLDSLPSPRVIKTHLPVRLFPKSLWENNCKIIYVARNPKDVAVSFYHFSKMNQLHPEPGTWEEYVEKFIQGNMGSGQWGEHVKEFWALKQERNLLYILYEDMLEDPKREIRKVMKFLGTELSDDVLERICLHTSFKAMKENPTTNYTAMPSSILDQSVTPFMRKGICGDWKDHFTVSQSEKFDEYYQKQMSGTDLSFRFLV</sequence>
<keyword evidence="6" id="KW-1185">Reference proteome</keyword>
<feature type="domain" description="Sulfotransferase" evidence="4">
    <location>
        <begin position="2"/>
        <end position="195"/>
    </location>
</feature>
<evidence type="ECO:0000259" key="4">
    <source>
        <dbReference type="Pfam" id="PF00685"/>
    </source>
</evidence>
<evidence type="ECO:0000313" key="5">
    <source>
        <dbReference type="EMBL" id="CAJ0956697.1"/>
    </source>
</evidence>
<dbReference type="EMBL" id="CAUEEQ010042370">
    <property type="protein sequence ID" value="CAJ0956697.1"/>
    <property type="molecule type" value="Genomic_DNA"/>
</dbReference>
<name>A0ABN9M1R8_9NEOB</name>
<dbReference type="PANTHER" id="PTHR11783">
    <property type="entry name" value="SULFOTRANSFERASE SULT"/>
    <property type="match status" value="1"/>
</dbReference>
<keyword evidence="2 3" id="KW-0808">Transferase</keyword>
<dbReference type="SUPFAM" id="SSF52540">
    <property type="entry name" value="P-loop containing nucleoside triphosphate hydrolases"/>
    <property type="match status" value="1"/>
</dbReference>
<protein>
    <recommendedName>
        <fullName evidence="3">Sulfotransferase</fullName>
        <ecNumber evidence="3">2.8.2.-</ecNumber>
    </recommendedName>
</protein>
<evidence type="ECO:0000313" key="6">
    <source>
        <dbReference type="Proteomes" id="UP001176940"/>
    </source>
</evidence>
<dbReference type="InterPro" id="IPR000863">
    <property type="entry name" value="Sulfotransferase_dom"/>
</dbReference>
<evidence type="ECO:0000256" key="2">
    <source>
        <dbReference type="ARBA" id="ARBA00022679"/>
    </source>
</evidence>
<organism evidence="5 6">
    <name type="scientific">Ranitomeya imitator</name>
    <name type="common">mimic poison frog</name>
    <dbReference type="NCBI Taxonomy" id="111125"/>
    <lineage>
        <taxon>Eukaryota</taxon>
        <taxon>Metazoa</taxon>
        <taxon>Chordata</taxon>
        <taxon>Craniata</taxon>
        <taxon>Vertebrata</taxon>
        <taxon>Euteleostomi</taxon>
        <taxon>Amphibia</taxon>
        <taxon>Batrachia</taxon>
        <taxon>Anura</taxon>
        <taxon>Neobatrachia</taxon>
        <taxon>Hyloidea</taxon>
        <taxon>Dendrobatidae</taxon>
        <taxon>Dendrobatinae</taxon>
        <taxon>Ranitomeya</taxon>
    </lineage>
</organism>
<accession>A0ABN9M1R8</accession>
<feature type="non-terminal residue" evidence="5">
    <location>
        <position position="1"/>
    </location>
</feature>
<dbReference type="EC" id="2.8.2.-" evidence="3"/>
<comment type="caution">
    <text evidence="5">The sequence shown here is derived from an EMBL/GenBank/DDBJ whole genome shotgun (WGS) entry which is preliminary data.</text>
</comment>
<reference evidence="5" key="1">
    <citation type="submission" date="2023-07" db="EMBL/GenBank/DDBJ databases">
        <authorList>
            <person name="Stuckert A."/>
        </authorList>
    </citation>
    <scope>NUCLEOTIDE SEQUENCE</scope>
</reference>